<protein>
    <recommendedName>
        <fullName evidence="2">GBF-interacting protein 1 N-terminal domain-containing protein</fullName>
    </recommendedName>
</protein>
<feature type="compositionally biased region" description="Polar residues" evidence="1">
    <location>
        <begin position="209"/>
        <end position="219"/>
    </location>
</feature>
<dbReference type="EMBL" id="GDJX01000983">
    <property type="protein sequence ID" value="JAT66953.1"/>
    <property type="molecule type" value="Transcribed_RNA"/>
</dbReference>
<dbReference type="InterPro" id="IPR044277">
    <property type="entry name" value="GIP1"/>
</dbReference>
<reference evidence="3" key="1">
    <citation type="submission" date="2015-07" db="EMBL/GenBank/DDBJ databases">
        <title>Transcriptome Assembly of Anthurium amnicola.</title>
        <authorList>
            <person name="Suzuki J."/>
        </authorList>
    </citation>
    <scope>NUCLEOTIDE SEQUENCE</scope>
</reference>
<dbReference type="InterPro" id="IPR009060">
    <property type="entry name" value="UBA-like_sf"/>
</dbReference>
<feature type="compositionally biased region" description="Polar residues" evidence="1">
    <location>
        <begin position="79"/>
        <end position="89"/>
    </location>
</feature>
<proteinExistence type="predicted"/>
<feature type="region of interest" description="Disordered" evidence="1">
    <location>
        <begin position="153"/>
        <end position="219"/>
    </location>
</feature>
<evidence type="ECO:0000256" key="1">
    <source>
        <dbReference type="SAM" id="MobiDB-lite"/>
    </source>
</evidence>
<evidence type="ECO:0000259" key="2">
    <source>
        <dbReference type="Pfam" id="PF06972"/>
    </source>
</evidence>
<sequence length="919" mass="98059">MSNPGKMSGGGSSRVSIPSSLRKTIQDIKEIAGNHSDEVILAMLEECSMDPNETAQKLLFQDTFHEVKRKRERKKENSKISPLQNSNNREPIDSRWKPGMQRREVRSGRGAYSSRYMSHDAGVPRNFNVSKENGVSQVTEKGITSAASLGIQETKHDSGVPTSSSAFGVYNGPNKPSLHGSSQELGSQMAAADGFPSKEESSFLEDSESGVTLPSLANSKSGPETVLGVMHGQPVQSSYQFPPAGMPAAVSGVYASASDPILAPSLDAPVPGVVGSTIKREVASERIVVESINTKVVSDNETGFEISSSEEAVSERGSSSIQGKMQSKSQIIDVNHLPDVSQPSPSSHFGSSSSRPSFNYSNRSQLIVGAQKVGPSKEWKPKLTGQIPAQLSGTIGMSDAVPIAVETNTQSDSGPTEETTSKLQKKMEELHFSYDQHVIIPNHLQVPEAERTGLSFGSFDASFNLGTRFMNGPCGENCSMQPADSSQVPEGNIEESTLITQNTSLAIQEDVLDHPRSPQMPDNLSSGETDVSSNIAAVSEHDQNKQEIAVAQRGPQVSVVHTAPTYSTFGLIPQILGGQFAPFESSEPQARDASPLPGFVVQQPFDHSPGYYTQIYQPGGDSNGRFSPFLAQDTSVKCNGNVAVLTSQTGQTVQENANSVIMSTTGPTPIVTQAVGVMPTSVAVNQQPVPVFRHPAGVHISPYPPNYIPYQYFSPFYVPPHTIQHFLSNAAFVQQPLAGSIYPPPTAAAAATPVKNSLSQFKTGANSGISTHSGLPTGFGPYSSIPTGYSPSPDMTSGNSTVNEDISLPQYKENDVYITGQQSEGSAVWIPPPGRDVPSVHASSLYNIPQGQHMTFTSLQSGHGAFNGIYHPSQSVAAATVHPLLQPSQTMAGAVEMVGRPAGVYQQPQRTQMNWANNY</sequence>
<dbReference type="AlphaFoldDB" id="A0A1D1ZJG6"/>
<name>A0A1D1ZJG6_9ARAE</name>
<feature type="region of interest" description="Disordered" evidence="1">
    <location>
        <begin position="1"/>
        <end position="21"/>
    </location>
</feature>
<dbReference type="GO" id="GO:0051082">
    <property type="term" value="F:unfolded protein binding"/>
    <property type="evidence" value="ECO:0007669"/>
    <property type="project" value="TreeGrafter"/>
</dbReference>
<gene>
    <name evidence="3" type="ORF">g.56851</name>
</gene>
<organism evidence="3">
    <name type="scientific">Anthurium amnicola</name>
    <dbReference type="NCBI Taxonomy" id="1678845"/>
    <lineage>
        <taxon>Eukaryota</taxon>
        <taxon>Viridiplantae</taxon>
        <taxon>Streptophyta</taxon>
        <taxon>Embryophyta</taxon>
        <taxon>Tracheophyta</taxon>
        <taxon>Spermatophyta</taxon>
        <taxon>Magnoliopsida</taxon>
        <taxon>Liliopsida</taxon>
        <taxon>Araceae</taxon>
        <taxon>Pothoideae</taxon>
        <taxon>Potheae</taxon>
        <taxon>Anthurium</taxon>
    </lineage>
</organism>
<dbReference type="InterPro" id="IPR009719">
    <property type="entry name" value="GIP1_N"/>
</dbReference>
<dbReference type="Pfam" id="PF06972">
    <property type="entry name" value="GIP1_N"/>
    <property type="match status" value="1"/>
</dbReference>
<dbReference type="PANTHER" id="PTHR46775">
    <property type="entry name" value="FLOCCULATION PROTEIN (DUF1296)"/>
    <property type="match status" value="1"/>
</dbReference>
<accession>A0A1D1ZJG6</accession>
<feature type="compositionally biased region" description="Basic and acidic residues" evidence="1">
    <location>
        <begin position="90"/>
        <end position="107"/>
    </location>
</feature>
<dbReference type="PANTHER" id="PTHR46775:SF1">
    <property type="entry name" value="FLOCCULATION PROTEIN (DUF1296)"/>
    <property type="match status" value="1"/>
</dbReference>
<feature type="region of interest" description="Disordered" evidence="1">
    <location>
        <begin position="305"/>
        <end position="357"/>
    </location>
</feature>
<feature type="compositionally biased region" description="Polar residues" evidence="1">
    <location>
        <begin position="305"/>
        <end position="332"/>
    </location>
</feature>
<feature type="compositionally biased region" description="Low complexity" evidence="1">
    <location>
        <begin position="341"/>
        <end position="357"/>
    </location>
</feature>
<evidence type="ECO:0000313" key="3">
    <source>
        <dbReference type="EMBL" id="JAT66953.1"/>
    </source>
</evidence>
<feature type="domain" description="GBF-interacting protein 1 N-terminal" evidence="2">
    <location>
        <begin position="17"/>
        <end position="76"/>
    </location>
</feature>
<feature type="region of interest" description="Disordered" evidence="1">
    <location>
        <begin position="67"/>
        <end position="117"/>
    </location>
</feature>
<dbReference type="SUPFAM" id="SSF46934">
    <property type="entry name" value="UBA-like"/>
    <property type="match status" value="1"/>
</dbReference>